<dbReference type="Proteomes" id="UP001150942">
    <property type="component" value="Unassembled WGS sequence"/>
</dbReference>
<dbReference type="EMBL" id="JAPQKQ010000006">
    <property type="protein sequence ID" value="KAJ5192495.1"/>
    <property type="molecule type" value="Genomic_DNA"/>
</dbReference>
<reference evidence="2" key="2">
    <citation type="journal article" date="2023" name="IMA Fungus">
        <title>Comparative genomic study of the Penicillium genus elucidates a diverse pangenome and 15 lateral gene transfer events.</title>
        <authorList>
            <person name="Petersen C."/>
            <person name="Sorensen T."/>
            <person name="Nielsen M.R."/>
            <person name="Sondergaard T.E."/>
            <person name="Sorensen J.L."/>
            <person name="Fitzpatrick D.A."/>
            <person name="Frisvad J.C."/>
            <person name="Nielsen K.L."/>
        </authorList>
    </citation>
    <scope>NUCLEOTIDE SEQUENCE</scope>
    <source>
        <strain evidence="2">IBT 20477</strain>
    </source>
</reference>
<evidence type="ECO:0000313" key="2">
    <source>
        <dbReference type="EMBL" id="KAJ5192495.1"/>
    </source>
</evidence>
<keyword evidence="3" id="KW-1185">Reference proteome</keyword>
<dbReference type="AlphaFoldDB" id="A0A9W9JCL5"/>
<feature type="region of interest" description="Disordered" evidence="1">
    <location>
        <begin position="52"/>
        <end position="76"/>
    </location>
</feature>
<reference evidence="2" key="1">
    <citation type="submission" date="2022-11" db="EMBL/GenBank/DDBJ databases">
        <authorList>
            <person name="Petersen C."/>
        </authorList>
    </citation>
    <scope>NUCLEOTIDE SEQUENCE</scope>
    <source>
        <strain evidence="2">IBT 20477</strain>
    </source>
</reference>
<evidence type="ECO:0000256" key="1">
    <source>
        <dbReference type="SAM" id="MobiDB-lite"/>
    </source>
</evidence>
<organism evidence="2 3">
    <name type="scientific">Penicillium cf. viridicatum</name>
    <dbReference type="NCBI Taxonomy" id="2972119"/>
    <lineage>
        <taxon>Eukaryota</taxon>
        <taxon>Fungi</taxon>
        <taxon>Dikarya</taxon>
        <taxon>Ascomycota</taxon>
        <taxon>Pezizomycotina</taxon>
        <taxon>Eurotiomycetes</taxon>
        <taxon>Eurotiomycetidae</taxon>
        <taxon>Eurotiales</taxon>
        <taxon>Aspergillaceae</taxon>
        <taxon>Penicillium</taxon>
    </lineage>
</organism>
<proteinExistence type="predicted"/>
<accession>A0A9W9JCL5</accession>
<sequence length="217" mass="24204">MEIGQNSTRAEDMFKYLPSLLRRPCADLHVPPQYWKEAIFADDELIELRSDASPSTLQPVQELARRAPNRDPDNLRERDLDPVIASHVHDFDDSPINVDGKAGTGKKTHIILSLSATMVRSPEDTGILDPTIRAAPSSSLGPWQEIRSWEGGTWSTGKMFAATTQVAIVNAAWESKDLLGEDKTAMSELNRLFEKATSEQRHRIWSSVCMAGSFSPW</sequence>
<comment type="caution">
    <text evidence="2">The sequence shown here is derived from an EMBL/GenBank/DDBJ whole genome shotgun (WGS) entry which is preliminary data.</text>
</comment>
<gene>
    <name evidence="2" type="ORF">N7449_008637</name>
</gene>
<protein>
    <submittedName>
        <fullName evidence="2">Uncharacterized protein</fullName>
    </submittedName>
</protein>
<feature type="compositionally biased region" description="Basic and acidic residues" evidence="1">
    <location>
        <begin position="63"/>
        <end position="76"/>
    </location>
</feature>
<dbReference type="OrthoDB" id="10442767at2759"/>
<name>A0A9W9JCL5_9EURO</name>
<evidence type="ECO:0000313" key="3">
    <source>
        <dbReference type="Proteomes" id="UP001150942"/>
    </source>
</evidence>